<dbReference type="AlphaFoldDB" id="A0A8J2SZI0"/>
<keyword evidence="4" id="KW-0547">Nucleotide-binding</keyword>
<organism evidence="7 8">
    <name type="scientific">Pelagomonas calceolata</name>
    <dbReference type="NCBI Taxonomy" id="35677"/>
    <lineage>
        <taxon>Eukaryota</taxon>
        <taxon>Sar</taxon>
        <taxon>Stramenopiles</taxon>
        <taxon>Ochrophyta</taxon>
        <taxon>Pelagophyceae</taxon>
        <taxon>Pelagomonadales</taxon>
        <taxon>Pelagomonadaceae</taxon>
        <taxon>Pelagomonas</taxon>
    </lineage>
</organism>
<dbReference type="SMART" id="SM00212">
    <property type="entry name" value="UBCc"/>
    <property type="match status" value="1"/>
</dbReference>
<keyword evidence="4" id="KW-0067">ATP-binding</keyword>
<evidence type="ECO:0000256" key="2">
    <source>
        <dbReference type="ARBA" id="ARBA00022786"/>
    </source>
</evidence>
<dbReference type="PANTHER" id="PTHR24067">
    <property type="entry name" value="UBIQUITIN-CONJUGATING ENZYME E2"/>
    <property type="match status" value="1"/>
</dbReference>
<evidence type="ECO:0000256" key="1">
    <source>
        <dbReference type="ARBA" id="ARBA00022679"/>
    </source>
</evidence>
<feature type="compositionally biased region" description="Acidic residues" evidence="5">
    <location>
        <begin position="152"/>
        <end position="173"/>
    </location>
</feature>
<feature type="region of interest" description="Disordered" evidence="5">
    <location>
        <begin position="139"/>
        <end position="173"/>
    </location>
</feature>
<feature type="active site" description="Glycyl thioester intermediate" evidence="3">
    <location>
        <position position="88"/>
    </location>
</feature>
<dbReference type="GO" id="GO:0016740">
    <property type="term" value="F:transferase activity"/>
    <property type="evidence" value="ECO:0007669"/>
    <property type="project" value="UniProtKB-KW"/>
</dbReference>
<gene>
    <name evidence="7" type="ORF">PECAL_6P05100</name>
</gene>
<evidence type="ECO:0000256" key="3">
    <source>
        <dbReference type="PROSITE-ProRule" id="PRU10133"/>
    </source>
</evidence>
<evidence type="ECO:0000256" key="4">
    <source>
        <dbReference type="RuleBase" id="RU362109"/>
    </source>
</evidence>
<proteinExistence type="inferred from homology"/>
<dbReference type="SUPFAM" id="SSF54495">
    <property type="entry name" value="UBC-like"/>
    <property type="match status" value="1"/>
</dbReference>
<evidence type="ECO:0000259" key="6">
    <source>
        <dbReference type="PROSITE" id="PS50127"/>
    </source>
</evidence>
<keyword evidence="1" id="KW-0808">Transferase</keyword>
<dbReference type="FunFam" id="3.10.110.10:FF:000054">
    <property type="entry name" value="Ubiquitin-conjugating enzyme E2"/>
    <property type="match status" value="1"/>
</dbReference>
<dbReference type="CDD" id="cd23790">
    <property type="entry name" value="UBCc_UBE2A_2B"/>
    <property type="match status" value="1"/>
</dbReference>
<keyword evidence="8" id="KW-1185">Reference proteome</keyword>
<comment type="caution">
    <text evidence="7">The sequence shown here is derived from an EMBL/GenBank/DDBJ whole genome shotgun (WGS) entry which is preliminary data.</text>
</comment>
<accession>A0A8J2SZI0</accession>
<evidence type="ECO:0000313" key="8">
    <source>
        <dbReference type="Proteomes" id="UP000789595"/>
    </source>
</evidence>
<evidence type="ECO:0000256" key="5">
    <source>
        <dbReference type="SAM" id="MobiDB-lite"/>
    </source>
</evidence>
<dbReference type="Pfam" id="PF00179">
    <property type="entry name" value="UQ_con"/>
    <property type="match status" value="1"/>
</dbReference>
<dbReference type="EMBL" id="CAKKNE010000006">
    <property type="protein sequence ID" value="CAH0378910.1"/>
    <property type="molecule type" value="Genomic_DNA"/>
</dbReference>
<name>A0A8J2SZI0_9STRA</name>
<sequence length="173" mass="19503">MSSSARRRLVRDFKRLQADPPAGVTAAPDDANILVWQAVIFGPDDTPWEGGTFRLEMNFSEDYPNKAPAVRFATRVFHPNVYNDGQICLDILQNQWSPIYDISAILTSIQSLLSDPNPASPANSEASRLYSEHRREYDRRVREVVEQSWQDEPGETPDDGGDEDDSDAMNDDD</sequence>
<dbReference type="Gene3D" id="3.10.110.10">
    <property type="entry name" value="Ubiquitin Conjugating Enzyme"/>
    <property type="match status" value="1"/>
</dbReference>
<keyword evidence="2 4" id="KW-0833">Ubl conjugation pathway</keyword>
<reference evidence="7" key="1">
    <citation type="submission" date="2021-11" db="EMBL/GenBank/DDBJ databases">
        <authorList>
            <consortium name="Genoscope - CEA"/>
            <person name="William W."/>
        </authorList>
    </citation>
    <scope>NUCLEOTIDE SEQUENCE</scope>
</reference>
<dbReference type="InterPro" id="IPR000608">
    <property type="entry name" value="UBC"/>
</dbReference>
<protein>
    <recommendedName>
        <fullName evidence="6">UBC core domain-containing protein</fullName>
    </recommendedName>
</protein>
<dbReference type="GO" id="GO:0005524">
    <property type="term" value="F:ATP binding"/>
    <property type="evidence" value="ECO:0007669"/>
    <property type="project" value="UniProtKB-UniRule"/>
</dbReference>
<dbReference type="PROSITE" id="PS50127">
    <property type="entry name" value="UBC_2"/>
    <property type="match status" value="1"/>
</dbReference>
<dbReference type="InterPro" id="IPR016135">
    <property type="entry name" value="UBQ-conjugating_enzyme/RWD"/>
</dbReference>
<evidence type="ECO:0000313" key="7">
    <source>
        <dbReference type="EMBL" id="CAH0378910.1"/>
    </source>
</evidence>
<feature type="domain" description="UBC core" evidence="6">
    <location>
        <begin position="4"/>
        <end position="150"/>
    </location>
</feature>
<dbReference type="OrthoDB" id="9984419at2759"/>
<comment type="similarity">
    <text evidence="4">Belongs to the ubiquitin-conjugating enzyme family.</text>
</comment>
<dbReference type="Proteomes" id="UP000789595">
    <property type="component" value="Unassembled WGS sequence"/>
</dbReference>
<dbReference type="InterPro" id="IPR023313">
    <property type="entry name" value="UBQ-conjugating_AS"/>
</dbReference>
<dbReference type="PROSITE" id="PS00183">
    <property type="entry name" value="UBC_1"/>
    <property type="match status" value="1"/>
</dbReference>
<dbReference type="InterPro" id="IPR050113">
    <property type="entry name" value="Ub_conjugating_enzyme"/>
</dbReference>